<dbReference type="InterPro" id="IPR050091">
    <property type="entry name" value="PKS_NRPS_Biosynth_Enz"/>
</dbReference>
<dbReference type="GO" id="GO:0071770">
    <property type="term" value="P:DIM/DIP cell wall layer assembly"/>
    <property type="evidence" value="ECO:0007669"/>
    <property type="project" value="TreeGrafter"/>
</dbReference>
<keyword evidence="4" id="KW-0808">Transferase</keyword>
<evidence type="ECO:0000256" key="1">
    <source>
        <dbReference type="ARBA" id="ARBA00022450"/>
    </source>
</evidence>
<dbReference type="GO" id="GO:0004312">
    <property type="term" value="F:fatty acid synthase activity"/>
    <property type="evidence" value="ECO:0007669"/>
    <property type="project" value="TreeGrafter"/>
</dbReference>
<name>A0A1K1S2I6_9PSEU</name>
<dbReference type="SMART" id="SM00827">
    <property type="entry name" value="PKS_AT"/>
    <property type="match status" value="1"/>
</dbReference>
<dbReference type="Proteomes" id="UP000182740">
    <property type="component" value="Unassembled WGS sequence"/>
</dbReference>
<evidence type="ECO:0000313" key="5">
    <source>
        <dbReference type="Proteomes" id="UP000182740"/>
    </source>
</evidence>
<dbReference type="STRING" id="546364.SAMN04489730_4511"/>
<feature type="domain" description="Malonyl-CoA:ACP transacylase (MAT)" evidence="3">
    <location>
        <begin position="9"/>
        <end position="307"/>
    </location>
</feature>
<keyword evidence="2" id="KW-0597">Phosphoprotein</keyword>
<dbReference type="EMBL" id="FPJG01000006">
    <property type="protein sequence ID" value="SFW78394.1"/>
    <property type="molecule type" value="Genomic_DNA"/>
</dbReference>
<evidence type="ECO:0000313" key="4">
    <source>
        <dbReference type="EMBL" id="SFW78394.1"/>
    </source>
</evidence>
<proteinExistence type="predicted"/>
<dbReference type="Gene3D" id="3.40.366.10">
    <property type="entry name" value="Malonyl-Coenzyme A Acyl Carrier Protein, domain 2"/>
    <property type="match status" value="1"/>
</dbReference>
<keyword evidence="5" id="KW-1185">Reference proteome</keyword>
<dbReference type="Pfam" id="PF00698">
    <property type="entry name" value="Acyl_transf_1"/>
    <property type="match status" value="1"/>
</dbReference>
<organism evidence="4 5">
    <name type="scientific">Amycolatopsis australiensis</name>
    <dbReference type="NCBI Taxonomy" id="546364"/>
    <lineage>
        <taxon>Bacteria</taxon>
        <taxon>Bacillati</taxon>
        <taxon>Actinomycetota</taxon>
        <taxon>Actinomycetes</taxon>
        <taxon>Pseudonocardiales</taxon>
        <taxon>Pseudonocardiaceae</taxon>
        <taxon>Amycolatopsis</taxon>
    </lineage>
</organism>
<dbReference type="PANTHER" id="PTHR43775:SF37">
    <property type="entry name" value="SI:DKEY-61P9.11"/>
    <property type="match status" value="1"/>
</dbReference>
<dbReference type="Gene3D" id="3.30.70.250">
    <property type="entry name" value="Malonyl-CoA ACP transacylase, ACP-binding"/>
    <property type="match status" value="1"/>
</dbReference>
<sequence length="328" mass="34163">MTGRGLVLLLPGQGSQYQGMAVALYEREPVFAAAADEFFAAMGPEGKLVRDDWLSDAPGVSIDDGLRAQPLLFAIGYGIGRVLLGRGLRPVRLIGHSVGELAAAALAGVFDLAAAGRILAARSRVLAGAPPGGMLAVAATAATAESFVDREAAAGGVVVGAVNAPAQTILAGPEPELSRTETALRAAGLTVRRVRSAQPFHSPVLDAAAAEFEQAVAAERLRPPRIPVTSAWTGRPVEAAEAVRPSFWARQLAGPVRFWAAVSSLPGDGEFTFAEAGPGNLLSMVARRHPSVRARRSVVVGLLPTEGKDAWPVWRAALEKLDSENSPH</sequence>
<dbReference type="GO" id="GO:0005737">
    <property type="term" value="C:cytoplasm"/>
    <property type="evidence" value="ECO:0007669"/>
    <property type="project" value="TreeGrafter"/>
</dbReference>
<dbReference type="InterPro" id="IPR016035">
    <property type="entry name" value="Acyl_Trfase/lysoPLipase"/>
</dbReference>
<evidence type="ECO:0000256" key="2">
    <source>
        <dbReference type="ARBA" id="ARBA00022553"/>
    </source>
</evidence>
<dbReference type="GO" id="GO:0006633">
    <property type="term" value="P:fatty acid biosynthetic process"/>
    <property type="evidence" value="ECO:0007669"/>
    <property type="project" value="TreeGrafter"/>
</dbReference>
<dbReference type="InterPro" id="IPR014043">
    <property type="entry name" value="Acyl_transferase_dom"/>
</dbReference>
<gene>
    <name evidence="4" type="ORF">SAMN04489730_4511</name>
</gene>
<evidence type="ECO:0000259" key="3">
    <source>
        <dbReference type="SMART" id="SM00827"/>
    </source>
</evidence>
<reference evidence="5" key="1">
    <citation type="submission" date="2016-11" db="EMBL/GenBank/DDBJ databases">
        <authorList>
            <person name="Varghese N."/>
            <person name="Submissions S."/>
        </authorList>
    </citation>
    <scope>NUCLEOTIDE SEQUENCE [LARGE SCALE GENOMIC DNA]</scope>
    <source>
        <strain evidence="5">DSM 44671</strain>
    </source>
</reference>
<dbReference type="GO" id="GO:0005886">
    <property type="term" value="C:plasma membrane"/>
    <property type="evidence" value="ECO:0007669"/>
    <property type="project" value="TreeGrafter"/>
</dbReference>
<dbReference type="AlphaFoldDB" id="A0A1K1S2I6"/>
<dbReference type="SUPFAM" id="SSF52151">
    <property type="entry name" value="FabD/lysophospholipase-like"/>
    <property type="match status" value="1"/>
</dbReference>
<dbReference type="SUPFAM" id="SSF55048">
    <property type="entry name" value="Probable ACP-binding domain of malonyl-CoA ACP transacylase"/>
    <property type="match status" value="1"/>
</dbReference>
<accession>A0A1K1S2I6</accession>
<protein>
    <submittedName>
        <fullName evidence="4">Acyl transferase domain-containing protein</fullName>
    </submittedName>
</protein>
<dbReference type="PANTHER" id="PTHR43775">
    <property type="entry name" value="FATTY ACID SYNTHASE"/>
    <property type="match status" value="1"/>
</dbReference>
<dbReference type="InterPro" id="IPR001227">
    <property type="entry name" value="Ac_transferase_dom_sf"/>
</dbReference>
<dbReference type="InterPro" id="IPR016036">
    <property type="entry name" value="Malonyl_transacylase_ACP-bd"/>
</dbReference>
<keyword evidence="1" id="KW-0596">Phosphopantetheine</keyword>
<dbReference type="RefSeq" id="WP_072482120.1">
    <property type="nucleotide sequence ID" value="NZ_FPJG01000006.1"/>
</dbReference>
<dbReference type="Gene3D" id="3.30.70.3290">
    <property type="match status" value="1"/>
</dbReference>